<dbReference type="PANTHER" id="PTHR34704">
    <property type="entry name" value="ATPASE"/>
    <property type="match status" value="1"/>
</dbReference>
<gene>
    <name evidence="2" type="ordered locus">TON_0753</name>
</gene>
<dbReference type="Pfam" id="PF03008">
    <property type="entry name" value="DUF234"/>
    <property type="match status" value="1"/>
</dbReference>
<dbReference type="PANTHER" id="PTHR34704:SF1">
    <property type="entry name" value="ATPASE"/>
    <property type="match status" value="1"/>
</dbReference>
<dbReference type="HOGENOM" id="CLU_142661_0_0_2"/>
<name>B6YVG3_THEON</name>
<feature type="domain" description="DUF234" evidence="1">
    <location>
        <begin position="4"/>
        <end position="99"/>
    </location>
</feature>
<evidence type="ECO:0000313" key="3">
    <source>
        <dbReference type="Proteomes" id="UP000002727"/>
    </source>
</evidence>
<reference evidence="2 3" key="1">
    <citation type="journal article" date="2008" name="J. Bacteriol.">
        <title>The complete genome sequence of Thermococcus onnurineus NA1 reveals a mixed heterotrophic and carboxydotrophic metabolism.</title>
        <authorList>
            <person name="Lee H.S."/>
            <person name="Kang S.G."/>
            <person name="Bae S.S."/>
            <person name="Lim J.K."/>
            <person name="Cho Y."/>
            <person name="Kim Y.J."/>
            <person name="Jeon J.H."/>
            <person name="Cha S.S."/>
            <person name="Kwon K.K."/>
            <person name="Kim H.T."/>
            <person name="Park C.J."/>
            <person name="Lee H.W."/>
            <person name="Kim S.I."/>
            <person name="Chun J."/>
            <person name="Colwell R.R."/>
            <person name="Kim S.J."/>
            <person name="Lee J.H."/>
        </authorList>
    </citation>
    <scope>NUCLEOTIDE SEQUENCE [LARGE SCALE GENOMIC DNA]</scope>
    <source>
        <strain evidence="2 3">NA1</strain>
    </source>
</reference>
<dbReference type="STRING" id="523850.TON_0753"/>
<dbReference type="AlphaFoldDB" id="B6YVG3"/>
<evidence type="ECO:0000313" key="2">
    <source>
        <dbReference type="EMBL" id="ACJ16241.1"/>
    </source>
</evidence>
<dbReference type="PATRIC" id="fig|523850.10.peg.757"/>
<protein>
    <submittedName>
        <fullName evidence="2">DEXX-box atpase, C-terminus</fullName>
    </submittedName>
</protein>
<keyword evidence="3" id="KW-1185">Reference proteome</keyword>
<dbReference type="Proteomes" id="UP000002727">
    <property type="component" value="Chromosome"/>
</dbReference>
<dbReference type="eggNOG" id="arCOG03166">
    <property type="taxonomic scope" value="Archaea"/>
</dbReference>
<dbReference type="InterPro" id="IPR004256">
    <property type="entry name" value="DUF234"/>
</dbReference>
<dbReference type="EMBL" id="CP000855">
    <property type="protein sequence ID" value="ACJ16241.1"/>
    <property type="molecule type" value="Genomic_DNA"/>
</dbReference>
<organism evidence="2 3">
    <name type="scientific">Thermococcus onnurineus (strain NA1)</name>
    <dbReference type="NCBI Taxonomy" id="523850"/>
    <lineage>
        <taxon>Archaea</taxon>
        <taxon>Methanobacteriati</taxon>
        <taxon>Methanobacteriota</taxon>
        <taxon>Thermococci</taxon>
        <taxon>Thermococcales</taxon>
        <taxon>Thermococcaceae</taxon>
        <taxon>Thermococcus</taxon>
    </lineage>
</organism>
<evidence type="ECO:0000259" key="1">
    <source>
        <dbReference type="Pfam" id="PF03008"/>
    </source>
</evidence>
<dbReference type="SUPFAM" id="SSF52980">
    <property type="entry name" value="Restriction endonuclease-like"/>
    <property type="match status" value="1"/>
</dbReference>
<accession>B6YVG3</accession>
<sequence>MAFWFHFVHPNLSRIEEGTFEVSKIKEDYPHYLGWVFEKVARQFLVGLNRRGELPFKFTKIGRWWHKNEEIDLVALNEQEKKALFIEVKWEELNEREARGNLEGFGAEGRTYWLAQLGEELWNHSEEGWG</sequence>
<dbReference type="InterPro" id="IPR011335">
    <property type="entry name" value="Restrct_endonuc-II-like"/>
</dbReference>
<proteinExistence type="predicted"/>
<dbReference type="KEGG" id="ton:TON_0753"/>